<evidence type="ECO:0000313" key="2">
    <source>
        <dbReference type="Proteomes" id="UP000789920"/>
    </source>
</evidence>
<sequence>LCLIQVRLEGRNTPIDVGYTQGTSVQAVLERACKTLGIYDSWNYALYSELFKTWLYDSHLLSSYPEEDTLIVRKKTSEYLELVFNEENPKKRNLPTTLNPNLAAQAKRKGVFGGTKSVKTSLKTRVQAETIYLTTILFTSDNKILITSGSSKMFPTIEVIRDEKIFGNFEDDSEEFAHVIRSSLDWSTSKEVYNDSSSDSDSFHSLHSNSSTCDLPEGSNTMSFSQYINDETIWTNAFGHAALKLKSELSLDSLGIIYEHVVTMHSSKSKFIVALQYVPSCIKEEIAHDLVKAGTLKWKNFDEINNIYHKDSHPIWSTFVEKWCSRQTKLSPGLYLGVLYAESTLQSIKILVPKDRKQFIPLGKIRDEAMITAEETSW</sequence>
<organism evidence="1 2">
    <name type="scientific">Racocetra persica</name>
    <dbReference type="NCBI Taxonomy" id="160502"/>
    <lineage>
        <taxon>Eukaryota</taxon>
        <taxon>Fungi</taxon>
        <taxon>Fungi incertae sedis</taxon>
        <taxon>Mucoromycota</taxon>
        <taxon>Glomeromycotina</taxon>
        <taxon>Glomeromycetes</taxon>
        <taxon>Diversisporales</taxon>
        <taxon>Gigasporaceae</taxon>
        <taxon>Racocetra</taxon>
    </lineage>
</organism>
<feature type="non-terminal residue" evidence="1">
    <location>
        <position position="1"/>
    </location>
</feature>
<comment type="caution">
    <text evidence="1">The sequence shown here is derived from an EMBL/GenBank/DDBJ whole genome shotgun (WGS) entry which is preliminary data.</text>
</comment>
<gene>
    <name evidence="1" type="ORF">RPERSI_LOCUS15505</name>
</gene>
<name>A0ACA9QRG2_9GLOM</name>
<evidence type="ECO:0000313" key="1">
    <source>
        <dbReference type="EMBL" id="CAG8763450.1"/>
    </source>
</evidence>
<dbReference type="Proteomes" id="UP000789920">
    <property type="component" value="Unassembled WGS sequence"/>
</dbReference>
<proteinExistence type="predicted"/>
<feature type="non-terminal residue" evidence="1">
    <location>
        <position position="378"/>
    </location>
</feature>
<reference evidence="1" key="1">
    <citation type="submission" date="2021-06" db="EMBL/GenBank/DDBJ databases">
        <authorList>
            <person name="Kallberg Y."/>
            <person name="Tangrot J."/>
            <person name="Rosling A."/>
        </authorList>
    </citation>
    <scope>NUCLEOTIDE SEQUENCE</scope>
    <source>
        <strain evidence="1">MA461A</strain>
    </source>
</reference>
<protein>
    <submittedName>
        <fullName evidence="1">29732_t:CDS:1</fullName>
    </submittedName>
</protein>
<keyword evidence="2" id="KW-1185">Reference proteome</keyword>
<dbReference type="EMBL" id="CAJVQC010037281">
    <property type="protein sequence ID" value="CAG8763450.1"/>
    <property type="molecule type" value="Genomic_DNA"/>
</dbReference>
<accession>A0ACA9QRG2</accession>